<evidence type="ECO:0000313" key="2">
    <source>
        <dbReference type="Proteomes" id="UP000078512"/>
    </source>
</evidence>
<proteinExistence type="predicted"/>
<accession>A0A197JC28</accession>
<sequence length="97" mass="11488">MYPSNFVASLRVFLFARCSSFHIPSSFMHHRLYVAAREKKRKWKRDGRRGIRPKHADIRTDIQNNRVKWSSGWGYTFKTGVRWQKGKMNESKQAGKS</sequence>
<evidence type="ECO:0000313" key="1">
    <source>
        <dbReference type="EMBL" id="OAQ22662.1"/>
    </source>
</evidence>
<gene>
    <name evidence="1" type="ORF">K457DRAFT_293389</name>
</gene>
<organism evidence="1 2">
    <name type="scientific">Linnemannia elongata AG-77</name>
    <dbReference type="NCBI Taxonomy" id="1314771"/>
    <lineage>
        <taxon>Eukaryota</taxon>
        <taxon>Fungi</taxon>
        <taxon>Fungi incertae sedis</taxon>
        <taxon>Mucoromycota</taxon>
        <taxon>Mortierellomycotina</taxon>
        <taxon>Mortierellomycetes</taxon>
        <taxon>Mortierellales</taxon>
        <taxon>Mortierellaceae</taxon>
        <taxon>Linnemannia</taxon>
    </lineage>
</organism>
<keyword evidence="2" id="KW-1185">Reference proteome</keyword>
<dbReference type="EMBL" id="KV442149">
    <property type="protein sequence ID" value="OAQ22662.1"/>
    <property type="molecule type" value="Genomic_DNA"/>
</dbReference>
<reference evidence="1 2" key="1">
    <citation type="submission" date="2016-05" db="EMBL/GenBank/DDBJ databases">
        <title>Genome sequencing reveals origins of a unique bacterial endosymbiosis in the earliest lineages of terrestrial Fungi.</title>
        <authorList>
            <consortium name="DOE Joint Genome Institute"/>
            <person name="Uehling J."/>
            <person name="Gryganskyi A."/>
            <person name="Hameed K."/>
            <person name="Tschaplinski T."/>
            <person name="Misztal P."/>
            <person name="Wu S."/>
            <person name="Desiro A."/>
            <person name="Vande Pol N."/>
            <person name="Du Z.-Y."/>
            <person name="Zienkiewicz A."/>
            <person name="Zienkiewicz K."/>
            <person name="Morin E."/>
            <person name="Tisserant E."/>
            <person name="Splivallo R."/>
            <person name="Hainaut M."/>
            <person name="Henrissat B."/>
            <person name="Ohm R."/>
            <person name="Kuo A."/>
            <person name="Yan J."/>
            <person name="Lipzen A."/>
            <person name="Nolan M."/>
            <person name="Labutti K."/>
            <person name="Barry K."/>
            <person name="Goldstein A."/>
            <person name="Labbe J."/>
            <person name="Schadt C."/>
            <person name="Tuskan G."/>
            <person name="Grigoriev I."/>
            <person name="Martin F."/>
            <person name="Vilgalys R."/>
            <person name="Bonito G."/>
        </authorList>
    </citation>
    <scope>NUCLEOTIDE SEQUENCE [LARGE SCALE GENOMIC DNA]</scope>
    <source>
        <strain evidence="1 2">AG-77</strain>
    </source>
</reference>
<dbReference type="AlphaFoldDB" id="A0A197JC28"/>
<protein>
    <submittedName>
        <fullName evidence="1">Uncharacterized protein</fullName>
    </submittedName>
</protein>
<name>A0A197JC28_9FUNG</name>
<dbReference type="Proteomes" id="UP000078512">
    <property type="component" value="Unassembled WGS sequence"/>
</dbReference>